<evidence type="ECO:0000313" key="2">
    <source>
        <dbReference type="Proteomes" id="UP000054279"/>
    </source>
</evidence>
<accession>A0A0C9U374</accession>
<reference evidence="1 2" key="1">
    <citation type="submission" date="2014-06" db="EMBL/GenBank/DDBJ databases">
        <title>Evolutionary Origins and Diversification of the Mycorrhizal Mutualists.</title>
        <authorList>
            <consortium name="DOE Joint Genome Institute"/>
            <consortium name="Mycorrhizal Genomics Consortium"/>
            <person name="Kohler A."/>
            <person name="Kuo A."/>
            <person name="Nagy L.G."/>
            <person name="Floudas D."/>
            <person name="Copeland A."/>
            <person name="Barry K.W."/>
            <person name="Cichocki N."/>
            <person name="Veneault-Fourrey C."/>
            <person name="LaButti K."/>
            <person name="Lindquist E.A."/>
            <person name="Lipzen A."/>
            <person name="Lundell T."/>
            <person name="Morin E."/>
            <person name="Murat C."/>
            <person name="Riley R."/>
            <person name="Ohm R."/>
            <person name="Sun H."/>
            <person name="Tunlid A."/>
            <person name="Henrissat B."/>
            <person name="Grigoriev I.V."/>
            <person name="Hibbett D.S."/>
            <person name="Martin F."/>
        </authorList>
    </citation>
    <scope>NUCLEOTIDE SEQUENCE [LARGE SCALE GENOMIC DNA]</scope>
    <source>
        <strain evidence="1 2">SS14</strain>
    </source>
</reference>
<dbReference type="AlphaFoldDB" id="A0A0C9U374"/>
<organism evidence="1 2">
    <name type="scientific">Sphaerobolus stellatus (strain SS14)</name>
    <dbReference type="NCBI Taxonomy" id="990650"/>
    <lineage>
        <taxon>Eukaryota</taxon>
        <taxon>Fungi</taxon>
        <taxon>Dikarya</taxon>
        <taxon>Basidiomycota</taxon>
        <taxon>Agaricomycotina</taxon>
        <taxon>Agaricomycetes</taxon>
        <taxon>Phallomycetidae</taxon>
        <taxon>Geastrales</taxon>
        <taxon>Sphaerobolaceae</taxon>
        <taxon>Sphaerobolus</taxon>
    </lineage>
</organism>
<keyword evidence="2" id="KW-1185">Reference proteome</keyword>
<name>A0A0C9U374_SPHS4</name>
<protein>
    <submittedName>
        <fullName evidence="1">Uncharacterized protein</fullName>
    </submittedName>
</protein>
<evidence type="ECO:0000313" key="1">
    <source>
        <dbReference type="EMBL" id="KIJ23522.1"/>
    </source>
</evidence>
<dbReference type="Proteomes" id="UP000054279">
    <property type="component" value="Unassembled WGS sequence"/>
</dbReference>
<gene>
    <name evidence="1" type="ORF">M422DRAFT_275884</name>
</gene>
<proteinExistence type="predicted"/>
<dbReference type="EMBL" id="KN837649">
    <property type="protein sequence ID" value="KIJ23522.1"/>
    <property type="molecule type" value="Genomic_DNA"/>
</dbReference>
<dbReference type="HOGENOM" id="CLU_1994072_0_0_1"/>
<sequence length="125" mass="13991">MVHEGWAVLAGDRVGEHVGEHVGDRAGQNGRDDVCCDDALDEVEVGTLLEKTGMEMAYVIRGRRSTLPHSTLILPLHLCSDIHNHCLGNHAIYGFDMSLLHTVRRSKVQVACQLHFFHQSHSRDR</sequence>